<evidence type="ECO:0000313" key="3">
    <source>
        <dbReference type="Proteomes" id="UP000054217"/>
    </source>
</evidence>
<dbReference type="EMBL" id="KN832038">
    <property type="protein sequence ID" value="KIN96885.1"/>
    <property type="molecule type" value="Genomic_DNA"/>
</dbReference>
<gene>
    <name evidence="2" type="ORF">M404DRAFT_926377</name>
</gene>
<feature type="compositionally biased region" description="Basic and acidic residues" evidence="1">
    <location>
        <begin position="145"/>
        <end position="164"/>
    </location>
</feature>
<feature type="compositionally biased region" description="Polar residues" evidence="1">
    <location>
        <begin position="96"/>
        <end position="108"/>
    </location>
</feature>
<name>A0A0C3NMQ6_PISTI</name>
<feature type="compositionally biased region" description="Low complexity" evidence="1">
    <location>
        <begin position="1"/>
        <end position="13"/>
    </location>
</feature>
<sequence length="196" mass="21169">MSTGPSPGPTWTTLREPTDASSVVSSGDVDGDDELEVEKELTDPPLQKRKAQYSPSNELRANKFRRLGLTEPSKTSRWAQGVESSDGEETGGPSGTRPSVNEQCTLSTHAIDKATSTKSTFVGSSSSDEFGGTLTQVVRQANTKERLAVQKKDKDIGVQRDSRRGMPAPTNRVVARKKTTQILLLARASDPKGRLL</sequence>
<feature type="region of interest" description="Disordered" evidence="1">
    <location>
        <begin position="145"/>
        <end position="171"/>
    </location>
</feature>
<feature type="region of interest" description="Disordered" evidence="1">
    <location>
        <begin position="1"/>
        <end position="132"/>
    </location>
</feature>
<feature type="compositionally biased region" description="Low complexity" evidence="1">
    <location>
        <begin position="116"/>
        <end position="127"/>
    </location>
</feature>
<protein>
    <submittedName>
        <fullName evidence="2">Uncharacterized protein</fullName>
    </submittedName>
</protein>
<organism evidence="2 3">
    <name type="scientific">Pisolithus tinctorius Marx 270</name>
    <dbReference type="NCBI Taxonomy" id="870435"/>
    <lineage>
        <taxon>Eukaryota</taxon>
        <taxon>Fungi</taxon>
        <taxon>Dikarya</taxon>
        <taxon>Basidiomycota</taxon>
        <taxon>Agaricomycotina</taxon>
        <taxon>Agaricomycetes</taxon>
        <taxon>Agaricomycetidae</taxon>
        <taxon>Boletales</taxon>
        <taxon>Sclerodermatineae</taxon>
        <taxon>Pisolithaceae</taxon>
        <taxon>Pisolithus</taxon>
    </lineage>
</organism>
<dbReference type="InParanoid" id="A0A0C3NMQ6"/>
<accession>A0A0C3NMQ6</accession>
<dbReference type="OrthoDB" id="2683671at2759"/>
<reference evidence="2 3" key="1">
    <citation type="submission" date="2014-04" db="EMBL/GenBank/DDBJ databases">
        <authorList>
            <consortium name="DOE Joint Genome Institute"/>
            <person name="Kuo A."/>
            <person name="Kohler A."/>
            <person name="Costa M.D."/>
            <person name="Nagy L.G."/>
            <person name="Floudas D."/>
            <person name="Copeland A."/>
            <person name="Barry K.W."/>
            <person name="Cichocki N."/>
            <person name="Veneault-Fourrey C."/>
            <person name="LaButti K."/>
            <person name="Lindquist E.A."/>
            <person name="Lipzen A."/>
            <person name="Lundell T."/>
            <person name="Morin E."/>
            <person name="Murat C."/>
            <person name="Sun H."/>
            <person name="Tunlid A."/>
            <person name="Henrissat B."/>
            <person name="Grigoriev I.V."/>
            <person name="Hibbett D.S."/>
            <person name="Martin F."/>
            <person name="Nordberg H.P."/>
            <person name="Cantor M.N."/>
            <person name="Hua S.X."/>
        </authorList>
    </citation>
    <scope>NUCLEOTIDE SEQUENCE [LARGE SCALE GENOMIC DNA]</scope>
    <source>
        <strain evidence="2 3">Marx 270</strain>
    </source>
</reference>
<evidence type="ECO:0000313" key="2">
    <source>
        <dbReference type="EMBL" id="KIN96885.1"/>
    </source>
</evidence>
<keyword evidence="3" id="KW-1185">Reference proteome</keyword>
<dbReference type="Proteomes" id="UP000054217">
    <property type="component" value="Unassembled WGS sequence"/>
</dbReference>
<proteinExistence type="predicted"/>
<dbReference type="HOGENOM" id="CLU_1390753_0_0_1"/>
<dbReference type="AlphaFoldDB" id="A0A0C3NMQ6"/>
<reference evidence="3" key="2">
    <citation type="submission" date="2015-01" db="EMBL/GenBank/DDBJ databases">
        <title>Evolutionary Origins and Diversification of the Mycorrhizal Mutualists.</title>
        <authorList>
            <consortium name="DOE Joint Genome Institute"/>
            <consortium name="Mycorrhizal Genomics Consortium"/>
            <person name="Kohler A."/>
            <person name="Kuo A."/>
            <person name="Nagy L.G."/>
            <person name="Floudas D."/>
            <person name="Copeland A."/>
            <person name="Barry K.W."/>
            <person name="Cichocki N."/>
            <person name="Veneault-Fourrey C."/>
            <person name="LaButti K."/>
            <person name="Lindquist E.A."/>
            <person name="Lipzen A."/>
            <person name="Lundell T."/>
            <person name="Morin E."/>
            <person name="Murat C."/>
            <person name="Riley R."/>
            <person name="Ohm R."/>
            <person name="Sun H."/>
            <person name="Tunlid A."/>
            <person name="Henrissat B."/>
            <person name="Grigoriev I.V."/>
            <person name="Hibbett D.S."/>
            <person name="Martin F."/>
        </authorList>
    </citation>
    <scope>NUCLEOTIDE SEQUENCE [LARGE SCALE GENOMIC DNA]</scope>
    <source>
        <strain evidence="3">Marx 270</strain>
    </source>
</reference>
<evidence type="ECO:0000256" key="1">
    <source>
        <dbReference type="SAM" id="MobiDB-lite"/>
    </source>
</evidence>